<feature type="region of interest" description="Disordered" evidence="11">
    <location>
        <begin position="615"/>
        <end position="736"/>
    </location>
</feature>
<feature type="compositionally biased region" description="Basic and acidic residues" evidence="11">
    <location>
        <begin position="662"/>
        <end position="688"/>
    </location>
</feature>
<dbReference type="InterPro" id="IPR016208">
    <property type="entry name" value="Ald_Oxase/xanthine_DH-like"/>
</dbReference>
<evidence type="ECO:0000256" key="7">
    <source>
        <dbReference type="ARBA" id="ARBA00023004"/>
    </source>
</evidence>
<sequence>MAELSLLAGALVHVYTDGTVLVTLTHGGVEMGQGLHTKVAQVAASAFNIPLSSVFISETSTDKVPNSSPTAASASSDMYGSAVLDACEKIKARMEPIASQHNFSSFAELANACYMERIDLSAHGFYITPDLDFDWTTGKGNPFRYFTYGAAFAEVEIDTLTGDFHTRTANVFLDLGYSINPAIDVGQELNEKLNGLPSTNKGFGRMRVGGRFPGTLFAQFGHPVRFLNLLVALHQKSKPRESKGMPIIAANICVERREPRSAPLLLGYEPQVKSFLEGPIVPITAPEHHSHSQRRSSGLELGQVPTAQPIIPMLALREKEEAKETSPKDTPVPETEEELQSHQKEGRAEPSSIPAEGPSSHHAAWDPALLFGPNPISIRDTILNHSDVDASARVAHGLSFAACLPEDMKRWASTQPGDAFRQMTHGLMMTTQGVRSMEAKFYRLTEKFQKKEAEQKKLSELLKVAGENYTRLEGQHHKNIAAMKEAEECARVEETRRVEAETIMKGAEERARVEETRRIEAEAEIVKLQEQVKKLESECVNRLGLAHQEGMEEGLVKGEELGLLKGKELGREGAMGEVTAQFKMVYNTGFRHGWKSALSKTGQPEMSELFLRANTPLPYPNAGLRNSDDEGDEEDDEGEEEDEEEEEGEEEEEDGDEEGAEEQGHKKEESKEGEGRKEEEKEKKKEDMPEASQQLGDGQDVQIIEIEDGVDTAEQLPDIPDQSDQTEGVTGQSSGS</sequence>
<dbReference type="GO" id="GO:0051537">
    <property type="term" value="F:2 iron, 2 sulfur cluster binding"/>
    <property type="evidence" value="ECO:0007669"/>
    <property type="project" value="UniProtKB-KW"/>
</dbReference>
<feature type="compositionally biased region" description="Acidic residues" evidence="11">
    <location>
        <begin position="629"/>
        <end position="661"/>
    </location>
</feature>
<evidence type="ECO:0000256" key="6">
    <source>
        <dbReference type="ARBA" id="ARBA00023002"/>
    </source>
</evidence>
<evidence type="ECO:0000256" key="2">
    <source>
        <dbReference type="ARBA" id="ARBA00001974"/>
    </source>
</evidence>
<evidence type="ECO:0000313" key="13">
    <source>
        <dbReference type="EMBL" id="SPD19034.1"/>
    </source>
</evidence>
<reference evidence="13" key="1">
    <citation type="submission" date="2018-02" db="EMBL/GenBank/DDBJ databases">
        <authorList>
            <person name="Cohen D.B."/>
            <person name="Kent A.D."/>
        </authorList>
    </citation>
    <scope>NUCLEOTIDE SEQUENCE</scope>
</reference>
<evidence type="ECO:0000256" key="9">
    <source>
        <dbReference type="ARBA" id="ARBA00034078"/>
    </source>
</evidence>
<feature type="domain" description="Aldehyde oxidase/xanthine dehydrogenase second molybdopterin binding" evidence="12">
    <location>
        <begin position="8"/>
        <end position="187"/>
    </location>
</feature>
<dbReference type="SUPFAM" id="SSF56003">
    <property type="entry name" value="Molybdenum cofactor-binding domain"/>
    <property type="match status" value="1"/>
</dbReference>
<dbReference type="InterPro" id="IPR046867">
    <property type="entry name" value="AldOxase/xan_DH_MoCoBD2"/>
</dbReference>
<keyword evidence="8" id="KW-0411">Iron-sulfur</keyword>
<keyword evidence="7" id="KW-0408">Iron</keyword>
<comment type="similarity">
    <text evidence="3">Belongs to the xanthine dehydrogenase family.</text>
</comment>
<evidence type="ECO:0000256" key="3">
    <source>
        <dbReference type="ARBA" id="ARBA00006849"/>
    </source>
</evidence>
<gene>
    <name evidence="13" type="ORF">FSB_LOCUS46916</name>
</gene>
<evidence type="ECO:0000256" key="11">
    <source>
        <dbReference type="SAM" id="MobiDB-lite"/>
    </source>
</evidence>
<feature type="coiled-coil region" evidence="10">
    <location>
        <begin position="504"/>
        <end position="538"/>
    </location>
</feature>
<keyword evidence="4" id="KW-0001">2Fe-2S</keyword>
<feature type="compositionally biased region" description="Basic and acidic residues" evidence="11">
    <location>
        <begin position="317"/>
        <end position="327"/>
    </location>
</feature>
<dbReference type="InterPro" id="IPR037165">
    <property type="entry name" value="AldOxase/xan_DH_Mopterin-bd_sf"/>
</dbReference>
<evidence type="ECO:0000256" key="8">
    <source>
        <dbReference type="ARBA" id="ARBA00023014"/>
    </source>
</evidence>
<evidence type="ECO:0000259" key="12">
    <source>
        <dbReference type="Pfam" id="PF20256"/>
    </source>
</evidence>
<evidence type="ECO:0000256" key="4">
    <source>
        <dbReference type="ARBA" id="ARBA00022714"/>
    </source>
</evidence>
<evidence type="ECO:0000256" key="5">
    <source>
        <dbReference type="ARBA" id="ARBA00022723"/>
    </source>
</evidence>
<comment type="cofactor">
    <cofactor evidence="2">
        <name>FAD</name>
        <dbReference type="ChEBI" id="CHEBI:57692"/>
    </cofactor>
</comment>
<dbReference type="FunFam" id="3.30.365.10:FF:000002">
    <property type="entry name" value="Xanthine dehydrogenase oxidase"/>
    <property type="match status" value="1"/>
</dbReference>
<evidence type="ECO:0000256" key="10">
    <source>
        <dbReference type="SAM" id="Coils"/>
    </source>
</evidence>
<protein>
    <recommendedName>
        <fullName evidence="12">Aldehyde oxidase/xanthine dehydrogenase second molybdopterin binding domain-containing protein</fullName>
    </recommendedName>
</protein>
<organism evidence="13">
    <name type="scientific">Fagus sylvatica</name>
    <name type="common">Beechnut</name>
    <dbReference type="NCBI Taxonomy" id="28930"/>
    <lineage>
        <taxon>Eukaryota</taxon>
        <taxon>Viridiplantae</taxon>
        <taxon>Streptophyta</taxon>
        <taxon>Embryophyta</taxon>
        <taxon>Tracheophyta</taxon>
        <taxon>Spermatophyta</taxon>
        <taxon>Magnoliopsida</taxon>
        <taxon>eudicotyledons</taxon>
        <taxon>Gunneridae</taxon>
        <taxon>Pentapetalae</taxon>
        <taxon>rosids</taxon>
        <taxon>fabids</taxon>
        <taxon>Fagales</taxon>
        <taxon>Fagaceae</taxon>
        <taxon>Fagus</taxon>
    </lineage>
</organism>
<comment type="cofactor">
    <cofactor evidence="9">
        <name>[2Fe-2S] cluster</name>
        <dbReference type="ChEBI" id="CHEBI:190135"/>
    </cofactor>
</comment>
<dbReference type="PANTHER" id="PTHR45444">
    <property type="entry name" value="XANTHINE DEHYDROGENASE"/>
    <property type="match status" value="1"/>
</dbReference>
<keyword evidence="5" id="KW-0479">Metal-binding</keyword>
<dbReference type="GO" id="GO:0016491">
    <property type="term" value="F:oxidoreductase activity"/>
    <property type="evidence" value="ECO:0007669"/>
    <property type="project" value="UniProtKB-KW"/>
</dbReference>
<dbReference type="EMBL" id="OIVN01004746">
    <property type="protein sequence ID" value="SPD19034.1"/>
    <property type="molecule type" value="Genomic_DNA"/>
</dbReference>
<comment type="cofactor">
    <cofactor evidence="1">
        <name>Mo-molybdopterin</name>
        <dbReference type="ChEBI" id="CHEBI:71302"/>
    </cofactor>
</comment>
<proteinExistence type="inferred from homology"/>
<dbReference type="GO" id="GO:0005506">
    <property type="term" value="F:iron ion binding"/>
    <property type="evidence" value="ECO:0007669"/>
    <property type="project" value="InterPro"/>
</dbReference>
<keyword evidence="10" id="KW-0175">Coiled coil</keyword>
<keyword evidence="6" id="KW-0560">Oxidoreductase</keyword>
<evidence type="ECO:0000256" key="1">
    <source>
        <dbReference type="ARBA" id="ARBA00001924"/>
    </source>
</evidence>
<feature type="compositionally biased region" description="Basic and acidic residues" evidence="11">
    <location>
        <begin position="339"/>
        <end position="348"/>
    </location>
</feature>
<feature type="region of interest" description="Disordered" evidence="11">
    <location>
        <begin position="317"/>
        <end position="366"/>
    </location>
</feature>
<feature type="compositionally biased region" description="Polar residues" evidence="11">
    <location>
        <begin position="722"/>
        <end position="736"/>
    </location>
</feature>
<accession>A0A2N9I4N9</accession>
<dbReference type="AlphaFoldDB" id="A0A2N9I4N9"/>
<dbReference type="PANTHER" id="PTHR45444:SF3">
    <property type="entry name" value="XANTHINE DEHYDROGENASE"/>
    <property type="match status" value="1"/>
</dbReference>
<dbReference type="Gene3D" id="3.30.365.10">
    <property type="entry name" value="Aldehyde oxidase/xanthine dehydrogenase, molybdopterin binding domain"/>
    <property type="match status" value="2"/>
</dbReference>
<name>A0A2N9I4N9_FAGSY</name>
<dbReference type="Pfam" id="PF20256">
    <property type="entry name" value="MoCoBD_2"/>
    <property type="match status" value="1"/>
</dbReference>